<proteinExistence type="predicted"/>
<dbReference type="AlphaFoldDB" id="X1F6K9"/>
<gene>
    <name evidence="2" type="ORF">S03H2_00714</name>
</gene>
<sequence>MNELVNKAVNDGLNNELPEDIPEVNTVLKNVDTTKDTTEKKLEKVQELKLEITKLAAKRGSGESRHISDLFFYDEVLQGLITGLRSDLDTLLKEIETDRQSGQILTSFLG</sequence>
<reference evidence="2" key="1">
    <citation type="journal article" date="2014" name="Front. Microbiol.">
        <title>High frequency of phylogenetically diverse reductive dehalogenase-homologous genes in deep subseafloor sedimentary metagenomes.</title>
        <authorList>
            <person name="Kawai M."/>
            <person name="Futagami T."/>
            <person name="Toyoda A."/>
            <person name="Takaki Y."/>
            <person name="Nishi S."/>
            <person name="Hori S."/>
            <person name="Arai W."/>
            <person name="Tsubouchi T."/>
            <person name="Morono Y."/>
            <person name="Uchiyama I."/>
            <person name="Ito T."/>
            <person name="Fujiyama A."/>
            <person name="Inagaki F."/>
            <person name="Takami H."/>
        </authorList>
    </citation>
    <scope>NUCLEOTIDE SEQUENCE</scope>
    <source>
        <strain evidence="2">Expedition CK06-06</strain>
    </source>
</reference>
<keyword evidence="1" id="KW-0175">Coiled coil</keyword>
<comment type="caution">
    <text evidence="2">The sequence shown here is derived from an EMBL/GenBank/DDBJ whole genome shotgun (WGS) entry which is preliminary data.</text>
</comment>
<evidence type="ECO:0000313" key="2">
    <source>
        <dbReference type="EMBL" id="GAH28220.1"/>
    </source>
</evidence>
<organism evidence="2">
    <name type="scientific">marine sediment metagenome</name>
    <dbReference type="NCBI Taxonomy" id="412755"/>
    <lineage>
        <taxon>unclassified sequences</taxon>
        <taxon>metagenomes</taxon>
        <taxon>ecological metagenomes</taxon>
    </lineage>
</organism>
<evidence type="ECO:0000256" key="1">
    <source>
        <dbReference type="SAM" id="Coils"/>
    </source>
</evidence>
<dbReference type="EMBL" id="BARU01000165">
    <property type="protein sequence ID" value="GAH28220.1"/>
    <property type="molecule type" value="Genomic_DNA"/>
</dbReference>
<name>X1F6K9_9ZZZZ</name>
<feature type="coiled-coil region" evidence="1">
    <location>
        <begin position="28"/>
        <end position="58"/>
    </location>
</feature>
<protein>
    <submittedName>
        <fullName evidence="2">Uncharacterized protein</fullName>
    </submittedName>
</protein>
<accession>X1F6K9</accession>